<organism evidence="3">
    <name type="scientific">Homalodisca liturata</name>
    <dbReference type="NCBI Taxonomy" id="320908"/>
    <lineage>
        <taxon>Eukaryota</taxon>
        <taxon>Metazoa</taxon>
        <taxon>Ecdysozoa</taxon>
        <taxon>Arthropoda</taxon>
        <taxon>Hexapoda</taxon>
        <taxon>Insecta</taxon>
        <taxon>Pterygota</taxon>
        <taxon>Neoptera</taxon>
        <taxon>Paraneoptera</taxon>
        <taxon>Hemiptera</taxon>
        <taxon>Auchenorrhyncha</taxon>
        <taxon>Membracoidea</taxon>
        <taxon>Cicadellidae</taxon>
        <taxon>Cicadellinae</taxon>
        <taxon>Proconiini</taxon>
        <taxon>Homalodisca</taxon>
    </lineage>
</organism>
<evidence type="ECO:0000313" key="3">
    <source>
        <dbReference type="EMBL" id="JAT05417.1"/>
    </source>
</evidence>
<dbReference type="Pfam" id="PF00379">
    <property type="entry name" value="Chitin_bind_4"/>
    <property type="match status" value="1"/>
</dbReference>
<accession>A0A1B6K1T3</accession>
<dbReference type="GO" id="GO:0062129">
    <property type="term" value="C:chitin-based extracellular matrix"/>
    <property type="evidence" value="ECO:0007669"/>
    <property type="project" value="TreeGrafter"/>
</dbReference>
<dbReference type="PROSITE" id="PS51155">
    <property type="entry name" value="CHIT_BIND_RR_2"/>
    <property type="match status" value="1"/>
</dbReference>
<proteinExistence type="predicted"/>
<dbReference type="GO" id="GO:0008010">
    <property type="term" value="F:structural constituent of chitin-based larval cuticle"/>
    <property type="evidence" value="ECO:0007669"/>
    <property type="project" value="TreeGrafter"/>
</dbReference>
<sequence>GRLAMICIVLMTLLACAQAQIVWPVYPLPYLRPLTSAQFHAQDGLGQFNFGYAGNNQFRSEARLLDGSVRGSYSYVDPNNKLVRVVYIADSEGYRVLEGNNLPTVPAVPAPLEAPAPVDYTPEVAAARAEFEKTYKELAAKAAVPEESEATEVKSSEERRKRSAVLLPALYSVPSASVKVKVTESEKIKDVISPANTTPVKYSDAERSVPVAPLVLAPASYHSVPPYHSYFYTL</sequence>
<dbReference type="InterPro" id="IPR000618">
    <property type="entry name" value="Insect_cuticle"/>
</dbReference>
<feature type="chain" id="PRO_5008586288" description="Cuticle protein 6" evidence="2">
    <location>
        <begin position="20"/>
        <end position="234"/>
    </location>
</feature>
<name>A0A1B6K1T3_9HEMI</name>
<evidence type="ECO:0008006" key="4">
    <source>
        <dbReference type="Google" id="ProtNLM"/>
    </source>
</evidence>
<dbReference type="PANTHER" id="PTHR10380:SF196">
    <property type="entry name" value="CUTICULAR PROTEIN 72EA"/>
    <property type="match status" value="1"/>
</dbReference>
<keyword evidence="2" id="KW-0732">Signal</keyword>
<dbReference type="AlphaFoldDB" id="A0A1B6K1T3"/>
<evidence type="ECO:0000256" key="1">
    <source>
        <dbReference type="PROSITE-ProRule" id="PRU00497"/>
    </source>
</evidence>
<feature type="signal peptide" evidence="2">
    <location>
        <begin position="1"/>
        <end position="19"/>
    </location>
</feature>
<reference evidence="3" key="1">
    <citation type="submission" date="2015-11" db="EMBL/GenBank/DDBJ databases">
        <title>De novo transcriptome assembly of four potential Pierce s Disease insect vectors from Arizona vineyards.</title>
        <authorList>
            <person name="Tassone E.E."/>
        </authorList>
    </citation>
    <scope>NUCLEOTIDE SEQUENCE</scope>
</reference>
<gene>
    <name evidence="3" type="ORF">g.2494</name>
</gene>
<dbReference type="EMBL" id="GECU01002290">
    <property type="protein sequence ID" value="JAT05417.1"/>
    <property type="molecule type" value="Transcribed_RNA"/>
</dbReference>
<protein>
    <recommendedName>
        <fullName evidence="4">Cuticle protein 6</fullName>
    </recommendedName>
</protein>
<dbReference type="PANTHER" id="PTHR10380">
    <property type="entry name" value="CUTICLE PROTEIN"/>
    <property type="match status" value="1"/>
</dbReference>
<feature type="non-terminal residue" evidence="3">
    <location>
        <position position="1"/>
    </location>
</feature>
<evidence type="ECO:0000256" key="2">
    <source>
        <dbReference type="SAM" id="SignalP"/>
    </source>
</evidence>
<dbReference type="InterPro" id="IPR050468">
    <property type="entry name" value="Cuticle_Struct_Prot"/>
</dbReference>
<keyword evidence="1" id="KW-0193">Cuticle</keyword>